<sequence>MFVCMCYGITDKQIERAVREDSVGNIRDLKKQLGVGSQCGACVDMAVSIIDQTIIDDSLFKDVG</sequence>
<evidence type="ECO:0000256" key="3">
    <source>
        <dbReference type="ARBA" id="ARBA00022723"/>
    </source>
</evidence>
<comment type="cofactor">
    <cofactor evidence="7">
        <name>[2Fe-2S] cluster</name>
        <dbReference type="ChEBI" id="CHEBI:190135"/>
    </cofactor>
</comment>
<dbReference type="InterPro" id="IPR007419">
    <property type="entry name" value="BFD-like_2Fe2S-bd_dom"/>
</dbReference>
<evidence type="ECO:0000313" key="12">
    <source>
        <dbReference type="Proteomes" id="UP001595897"/>
    </source>
</evidence>
<keyword evidence="4" id="KW-0249">Electron transport</keyword>
<dbReference type="PANTHER" id="PTHR37424">
    <property type="entry name" value="BACTERIOFERRITIN-ASSOCIATED FERREDOXIN"/>
    <property type="match status" value="1"/>
</dbReference>
<comment type="similarity">
    <text evidence="9">Belongs to the Bfd family.</text>
</comment>
<evidence type="ECO:0000256" key="5">
    <source>
        <dbReference type="ARBA" id="ARBA00023004"/>
    </source>
</evidence>
<organism evidence="11 12">
    <name type="scientific">Glaciecola siphonariae</name>
    <dbReference type="NCBI Taxonomy" id="521012"/>
    <lineage>
        <taxon>Bacteria</taxon>
        <taxon>Pseudomonadati</taxon>
        <taxon>Pseudomonadota</taxon>
        <taxon>Gammaproteobacteria</taxon>
        <taxon>Alteromonadales</taxon>
        <taxon>Alteromonadaceae</taxon>
        <taxon>Glaciecola</taxon>
    </lineage>
</organism>
<keyword evidence="12" id="KW-1185">Reference proteome</keyword>
<keyword evidence="2" id="KW-0001">2Fe-2S</keyword>
<evidence type="ECO:0000256" key="9">
    <source>
        <dbReference type="ARBA" id="ARBA00046332"/>
    </source>
</evidence>
<proteinExistence type="inferred from homology"/>
<keyword evidence="3" id="KW-0479">Metal-binding</keyword>
<feature type="domain" description="BFD-like [2Fe-2S]-binding" evidence="10">
    <location>
        <begin position="3"/>
        <end position="51"/>
    </location>
</feature>
<dbReference type="Pfam" id="PF04324">
    <property type="entry name" value="Fer2_BFD"/>
    <property type="match status" value="1"/>
</dbReference>
<comment type="caution">
    <text evidence="11">The sequence shown here is derived from an EMBL/GenBank/DDBJ whole genome shotgun (WGS) entry which is preliminary data.</text>
</comment>
<evidence type="ECO:0000256" key="8">
    <source>
        <dbReference type="ARBA" id="ARBA00039386"/>
    </source>
</evidence>
<gene>
    <name evidence="11" type="ORF">ACFO4O_06575</name>
</gene>
<accession>A0ABV9LVD4</accession>
<dbReference type="PANTHER" id="PTHR37424:SF1">
    <property type="entry name" value="BACTERIOFERRITIN-ASSOCIATED FERREDOXIN"/>
    <property type="match status" value="1"/>
</dbReference>
<reference evidence="12" key="1">
    <citation type="journal article" date="2019" name="Int. J. Syst. Evol. Microbiol.">
        <title>The Global Catalogue of Microorganisms (GCM) 10K type strain sequencing project: providing services to taxonomists for standard genome sequencing and annotation.</title>
        <authorList>
            <consortium name="The Broad Institute Genomics Platform"/>
            <consortium name="The Broad Institute Genome Sequencing Center for Infectious Disease"/>
            <person name="Wu L."/>
            <person name="Ma J."/>
        </authorList>
    </citation>
    <scope>NUCLEOTIDE SEQUENCE [LARGE SCALE GENOMIC DNA]</scope>
    <source>
        <strain evidence="12">KACC 12507</strain>
    </source>
</reference>
<keyword evidence="5" id="KW-0408">Iron</keyword>
<evidence type="ECO:0000256" key="7">
    <source>
        <dbReference type="ARBA" id="ARBA00034078"/>
    </source>
</evidence>
<evidence type="ECO:0000256" key="6">
    <source>
        <dbReference type="ARBA" id="ARBA00023014"/>
    </source>
</evidence>
<evidence type="ECO:0000256" key="1">
    <source>
        <dbReference type="ARBA" id="ARBA00022448"/>
    </source>
</evidence>
<keyword evidence="6" id="KW-0411">Iron-sulfur</keyword>
<keyword evidence="1" id="KW-0813">Transport</keyword>
<name>A0ABV9LVD4_9ALTE</name>
<evidence type="ECO:0000259" key="10">
    <source>
        <dbReference type="Pfam" id="PF04324"/>
    </source>
</evidence>
<dbReference type="RefSeq" id="WP_382406692.1">
    <property type="nucleotide sequence ID" value="NZ_JBHSGU010000002.1"/>
</dbReference>
<dbReference type="InterPro" id="IPR041854">
    <property type="entry name" value="BFD-like_2Fe2S-bd_dom_sf"/>
</dbReference>
<evidence type="ECO:0000256" key="2">
    <source>
        <dbReference type="ARBA" id="ARBA00022714"/>
    </source>
</evidence>
<evidence type="ECO:0000256" key="4">
    <source>
        <dbReference type="ARBA" id="ARBA00022982"/>
    </source>
</evidence>
<evidence type="ECO:0000313" key="11">
    <source>
        <dbReference type="EMBL" id="MFC4699815.1"/>
    </source>
</evidence>
<dbReference type="EMBL" id="JBHSGU010000002">
    <property type="protein sequence ID" value="MFC4699815.1"/>
    <property type="molecule type" value="Genomic_DNA"/>
</dbReference>
<protein>
    <recommendedName>
        <fullName evidence="8">Bacterioferritin-associated ferredoxin</fullName>
    </recommendedName>
</protein>
<dbReference type="InterPro" id="IPR052371">
    <property type="entry name" value="BFD-associated_ferredoxin"/>
</dbReference>
<dbReference type="Gene3D" id="1.10.10.1100">
    <property type="entry name" value="BFD-like [2Fe-2S]-binding domain"/>
    <property type="match status" value="1"/>
</dbReference>
<dbReference type="Proteomes" id="UP001595897">
    <property type="component" value="Unassembled WGS sequence"/>
</dbReference>